<protein>
    <recommendedName>
        <fullName evidence="1">Thioredoxin reductase</fullName>
    </recommendedName>
</protein>
<feature type="domain" description="FAD/NAD(P)-binding" evidence="4">
    <location>
        <begin position="3"/>
        <end position="284"/>
    </location>
</feature>
<organism evidence="5 6">
    <name type="scientific">Phyllobacterium myrsinacearum</name>
    <dbReference type="NCBI Taxonomy" id="28101"/>
    <lineage>
        <taxon>Bacteria</taxon>
        <taxon>Pseudomonadati</taxon>
        <taxon>Pseudomonadota</taxon>
        <taxon>Alphaproteobacteria</taxon>
        <taxon>Hyphomicrobiales</taxon>
        <taxon>Phyllobacteriaceae</taxon>
        <taxon>Phyllobacterium</taxon>
    </lineage>
</organism>
<dbReference type="AlphaFoldDB" id="A0A839ESU1"/>
<dbReference type="PRINTS" id="PR00469">
    <property type="entry name" value="PNDRDTASEII"/>
</dbReference>
<dbReference type="Gene3D" id="3.50.50.60">
    <property type="entry name" value="FAD/NAD(P)-binding domain"/>
    <property type="match status" value="2"/>
</dbReference>
<dbReference type="PRINTS" id="PR00368">
    <property type="entry name" value="FADPNR"/>
</dbReference>
<dbReference type="Pfam" id="PF07992">
    <property type="entry name" value="Pyr_redox_2"/>
    <property type="match status" value="1"/>
</dbReference>
<dbReference type="GO" id="GO:0016491">
    <property type="term" value="F:oxidoreductase activity"/>
    <property type="evidence" value="ECO:0007669"/>
    <property type="project" value="UniProtKB-KW"/>
</dbReference>
<sequence>MEFDVIVVGGSFAGLSAAMQLGRARRRVALIDAATPRNRFSKASHGFLGQDGRNPRDIVATGRGELSRYPTVELIDGEAISAVPEGDIFRVGLRNGDILQGARLILATGIRDELPVVPGLGERWGISVVACPYCDGYEYGDRALGVLAAGPLSVHQAMLVADWGPTTLFTQGIYEPDGGELAALSARGVRIERSAVAELLGSAPALETVRLADGRLVPLSALFIAPRTHIVSDLPAQLGCALESGPTGPYIRVDDFKLTSVKGVYAAGDVASPMPNATFASASGVLAGVAAHRSLIFP</sequence>
<evidence type="ECO:0000256" key="2">
    <source>
        <dbReference type="ARBA" id="ARBA00022630"/>
    </source>
</evidence>
<keyword evidence="2" id="KW-0285">Flavoprotein</keyword>
<keyword evidence="3" id="KW-0560">Oxidoreductase</keyword>
<evidence type="ECO:0000259" key="4">
    <source>
        <dbReference type="Pfam" id="PF07992"/>
    </source>
</evidence>
<reference evidence="5 6" key="1">
    <citation type="submission" date="2020-07" db="EMBL/GenBank/DDBJ databases">
        <title>Genomic Encyclopedia of Type Strains, Phase IV (KMG-V): Genome sequencing to study the core and pangenomes of soil and plant-associated prokaryotes.</title>
        <authorList>
            <person name="Whitman W."/>
        </authorList>
    </citation>
    <scope>NUCLEOTIDE SEQUENCE [LARGE SCALE GENOMIC DNA]</scope>
    <source>
        <strain evidence="5 6">AN3</strain>
    </source>
</reference>
<keyword evidence="6" id="KW-1185">Reference proteome</keyword>
<evidence type="ECO:0000313" key="6">
    <source>
        <dbReference type="Proteomes" id="UP000549052"/>
    </source>
</evidence>
<dbReference type="EMBL" id="JACGXN010000005">
    <property type="protein sequence ID" value="MBA8879670.1"/>
    <property type="molecule type" value="Genomic_DNA"/>
</dbReference>
<comment type="caution">
    <text evidence="5">The sequence shown here is derived from an EMBL/GenBank/DDBJ whole genome shotgun (WGS) entry which is preliminary data.</text>
</comment>
<evidence type="ECO:0000313" key="5">
    <source>
        <dbReference type="EMBL" id="MBA8879670.1"/>
    </source>
</evidence>
<evidence type="ECO:0000256" key="3">
    <source>
        <dbReference type="ARBA" id="ARBA00023002"/>
    </source>
</evidence>
<dbReference type="RefSeq" id="WP_182550319.1">
    <property type="nucleotide sequence ID" value="NZ_JACGXN010000005.1"/>
</dbReference>
<accession>A0A839ESU1</accession>
<dbReference type="InterPro" id="IPR023753">
    <property type="entry name" value="FAD/NAD-binding_dom"/>
</dbReference>
<name>A0A839ESU1_9HYPH</name>
<dbReference type="PANTHER" id="PTHR48105">
    <property type="entry name" value="THIOREDOXIN REDUCTASE 1-RELATED-RELATED"/>
    <property type="match status" value="1"/>
</dbReference>
<proteinExistence type="predicted"/>
<dbReference type="InterPro" id="IPR050097">
    <property type="entry name" value="Ferredoxin-NADP_redctase_2"/>
</dbReference>
<dbReference type="InterPro" id="IPR036188">
    <property type="entry name" value="FAD/NAD-bd_sf"/>
</dbReference>
<gene>
    <name evidence="5" type="ORF">FHW16_003389</name>
</gene>
<dbReference type="SUPFAM" id="SSF51905">
    <property type="entry name" value="FAD/NAD(P)-binding domain"/>
    <property type="match status" value="1"/>
</dbReference>
<evidence type="ECO:0000256" key="1">
    <source>
        <dbReference type="ARBA" id="ARBA00018719"/>
    </source>
</evidence>
<dbReference type="Proteomes" id="UP000549052">
    <property type="component" value="Unassembled WGS sequence"/>
</dbReference>